<keyword evidence="10" id="KW-0539">Nucleus</keyword>
<dbReference type="GO" id="GO:0008276">
    <property type="term" value="F:protein methyltransferase activity"/>
    <property type="evidence" value="ECO:0007669"/>
    <property type="project" value="UniProtKB-ARBA"/>
</dbReference>
<dbReference type="PANTHER" id="PTHR46165:SF2">
    <property type="entry name" value="SET AND MYND DOMAIN-CONTAINING PROTEIN 4"/>
    <property type="match status" value="1"/>
</dbReference>
<dbReference type="GO" id="GO:0008270">
    <property type="term" value="F:zinc ion binding"/>
    <property type="evidence" value="ECO:0007669"/>
    <property type="project" value="UniProtKB-KW"/>
</dbReference>
<evidence type="ECO:0000313" key="19">
    <source>
        <dbReference type="Proteomes" id="UP000015103"/>
    </source>
</evidence>
<evidence type="ECO:0000256" key="3">
    <source>
        <dbReference type="ARBA" id="ARBA00022490"/>
    </source>
</evidence>
<protein>
    <recommendedName>
        <fullName evidence="13">Protein-lysine N-methyltransferase SMYD4</fullName>
    </recommendedName>
    <alternativeName>
        <fullName evidence="14">SET and MYND domain-containing protein 4</fullName>
    </alternativeName>
</protein>
<name>A0A905QWV8_RHOPR</name>
<dbReference type="InterPro" id="IPR052097">
    <property type="entry name" value="SET-MYND_domain_protein"/>
</dbReference>
<evidence type="ECO:0000256" key="9">
    <source>
        <dbReference type="ARBA" id="ARBA00022833"/>
    </source>
</evidence>
<evidence type="ECO:0000256" key="6">
    <source>
        <dbReference type="ARBA" id="ARBA00022691"/>
    </source>
</evidence>
<dbReference type="GO" id="GO:0008757">
    <property type="term" value="F:S-adenosylmethionine-dependent methyltransferase activity"/>
    <property type="evidence" value="ECO:0007669"/>
    <property type="project" value="UniProtKB-ARBA"/>
</dbReference>
<accession>A0A905QWV8</accession>
<keyword evidence="9" id="KW-0862">Zinc</keyword>
<dbReference type="PROSITE" id="PS50865">
    <property type="entry name" value="ZF_MYND_2"/>
    <property type="match status" value="1"/>
</dbReference>
<dbReference type="RefSeq" id="XP_073974234.1">
    <property type="nucleotide sequence ID" value="XM_074118133.1"/>
</dbReference>
<feature type="domain" description="MYND-type" evidence="17">
    <location>
        <begin position="282"/>
        <end position="321"/>
    </location>
</feature>
<proteinExistence type="predicted"/>
<evidence type="ECO:0000256" key="14">
    <source>
        <dbReference type="ARBA" id="ARBA00093680"/>
    </source>
</evidence>
<dbReference type="InterPro" id="IPR002893">
    <property type="entry name" value="Znf_MYND"/>
</dbReference>
<dbReference type="GeneID" id="141449078"/>
<sequence length="732" mass="84529">MSELSLYDWQSILEKLCSCNTRLHLDNKLDKKGIIKECFSNKFIHDTLSQWLAVQSQLCKWKKSKEKSIKYRAEGNSFYTKGYVYQSLRYYTNAVLLAPKDSEELQLAFGNRSAALFSMKKYQECISDIKYALSCNKTPSIRDIRLLIRKAKALECINNFIEGQEAYELANYMLIRCVEKDQKRLHRLKDEIQQGLSNLKHVAKPPKNEVNSSKTEEEFKLIMDSFSAKTEFPSASSKLALMKNSIKGRHVIARENLSVGEVIFIEKPFAFVVLPDYSSDHCQACCKKILNPLPCKHCIEACFCSQQCRRIAWNKFHKWECGFGLKLSYMIGIAHLGFRVALIGFTEPSNPEYQRVKDLQQHIHSLEADDLYQYTLTATVLVIYLENFTNIMMGPNRIESLLEIGGLILLHIAQLVCNGHAITAIMQEESVAGKILNEEQVRIATAIYPSASMMNHSCDPSIINGFKDEYLIVRAIRNIKKGEEVYNCYGPHFRRMSRQERQSSLLQQYMFLCKCEQCTSEEDFIERFTGYRCQNETCGGIVPIHGRICPKCLISLREDCVTSVEKAVAFMYSAKEAASDKNFQKGVQLAEKALKLYSLHLYKHHKYILECKDFLAKMLIYLGHNYKSYKYIEENIIGNKERFGNKSVEVGNELLKLCDVAVTVLEMYMEKKDTIKKNESFTHIFSNILGYIEEAQEIFKLCNGKMHRTYQELEDLKNIFEFKIPVYFSSYT</sequence>
<evidence type="ECO:0000256" key="5">
    <source>
        <dbReference type="ARBA" id="ARBA00022679"/>
    </source>
</evidence>
<evidence type="ECO:0000256" key="11">
    <source>
        <dbReference type="ARBA" id="ARBA00048985"/>
    </source>
</evidence>
<keyword evidence="3" id="KW-0963">Cytoplasm</keyword>
<dbReference type="Gene3D" id="1.10.220.160">
    <property type="match status" value="1"/>
</dbReference>
<dbReference type="Gene3D" id="2.170.270.10">
    <property type="entry name" value="SET domain"/>
    <property type="match status" value="1"/>
</dbReference>
<evidence type="ECO:0000256" key="15">
    <source>
        <dbReference type="PROSITE-ProRule" id="PRU00134"/>
    </source>
</evidence>
<keyword evidence="6" id="KW-0949">S-adenosyl-L-methionine</keyword>
<organism evidence="18 19">
    <name type="scientific">Rhodnius prolixus</name>
    <name type="common">Triatomid bug</name>
    <dbReference type="NCBI Taxonomy" id="13249"/>
    <lineage>
        <taxon>Eukaryota</taxon>
        <taxon>Metazoa</taxon>
        <taxon>Ecdysozoa</taxon>
        <taxon>Arthropoda</taxon>
        <taxon>Hexapoda</taxon>
        <taxon>Insecta</taxon>
        <taxon>Pterygota</taxon>
        <taxon>Neoptera</taxon>
        <taxon>Paraneoptera</taxon>
        <taxon>Hemiptera</taxon>
        <taxon>Heteroptera</taxon>
        <taxon>Panheteroptera</taxon>
        <taxon>Cimicomorpha</taxon>
        <taxon>Reduviidae</taxon>
        <taxon>Triatominae</taxon>
        <taxon>Rhodnius</taxon>
    </lineage>
</organism>
<evidence type="ECO:0000313" key="18">
    <source>
        <dbReference type="EnsemblMetazoa" id="RPRC017780-PA"/>
    </source>
</evidence>
<evidence type="ECO:0000259" key="17">
    <source>
        <dbReference type="PROSITE" id="PS50865"/>
    </source>
</evidence>
<dbReference type="InterPro" id="IPR001214">
    <property type="entry name" value="SET_dom"/>
</dbReference>
<keyword evidence="19" id="KW-1185">Reference proteome</keyword>
<feature type="domain" description="SET" evidence="16">
    <location>
        <begin position="237"/>
        <end position="490"/>
    </location>
</feature>
<dbReference type="InterPro" id="IPR044421">
    <property type="entry name" value="SMYD4_SET"/>
</dbReference>
<dbReference type="CDD" id="cd10536">
    <property type="entry name" value="SET_SMYD4"/>
    <property type="match status" value="1"/>
</dbReference>
<evidence type="ECO:0000256" key="2">
    <source>
        <dbReference type="ARBA" id="ARBA00004496"/>
    </source>
</evidence>
<dbReference type="Gene3D" id="1.25.40.10">
    <property type="entry name" value="Tetratricopeptide repeat domain"/>
    <property type="match status" value="1"/>
</dbReference>
<dbReference type="EMBL" id="ACPB03000186">
    <property type="status" value="NOT_ANNOTATED_CDS"/>
    <property type="molecule type" value="Genomic_DNA"/>
</dbReference>
<comment type="subcellular location">
    <subcellularLocation>
        <location evidence="2">Cytoplasm</location>
    </subcellularLocation>
    <subcellularLocation>
        <location evidence="1">Nucleus</location>
    </subcellularLocation>
</comment>
<evidence type="ECO:0000256" key="7">
    <source>
        <dbReference type="ARBA" id="ARBA00022723"/>
    </source>
</evidence>
<dbReference type="GO" id="GO:0042826">
    <property type="term" value="F:histone deacetylase binding"/>
    <property type="evidence" value="ECO:0007669"/>
    <property type="project" value="TreeGrafter"/>
</dbReference>
<evidence type="ECO:0000256" key="12">
    <source>
        <dbReference type="ARBA" id="ARBA00093423"/>
    </source>
</evidence>
<dbReference type="InterPro" id="IPR046341">
    <property type="entry name" value="SET_dom_sf"/>
</dbReference>
<evidence type="ECO:0000256" key="1">
    <source>
        <dbReference type="ARBA" id="ARBA00004123"/>
    </source>
</evidence>
<reference evidence="18" key="1">
    <citation type="submission" date="2022-10" db="UniProtKB">
        <authorList>
            <consortium name="EnsemblMetazoa"/>
        </authorList>
    </citation>
    <scope>IDENTIFICATION</scope>
</reference>
<dbReference type="Proteomes" id="UP000015103">
    <property type="component" value="Unassembled WGS sequence"/>
</dbReference>
<dbReference type="GO" id="GO:0032259">
    <property type="term" value="P:methylation"/>
    <property type="evidence" value="ECO:0007669"/>
    <property type="project" value="UniProtKB-KW"/>
</dbReference>
<keyword evidence="5" id="KW-0808">Transferase</keyword>
<dbReference type="PROSITE" id="PS50280">
    <property type="entry name" value="SET"/>
    <property type="match status" value="1"/>
</dbReference>
<dbReference type="SUPFAM" id="SSF48452">
    <property type="entry name" value="TPR-like"/>
    <property type="match status" value="1"/>
</dbReference>
<comment type="function">
    <text evidence="12">Protein-lysine N-methyltransferase. Monomethylates PRMT5, modulating its transcriptional activity. May also act as a histone methyltransferase. Plays a critical role in cardiac development. Acts as a key epigenetic regulator of gene expression during cardiac development via its dual activities as a methyltransferase and negative regulator of HDAC1.</text>
</comment>
<dbReference type="GO" id="GO:0005634">
    <property type="term" value="C:nucleus"/>
    <property type="evidence" value="ECO:0007669"/>
    <property type="project" value="UniProtKB-SubCell"/>
</dbReference>
<dbReference type="GO" id="GO:0005737">
    <property type="term" value="C:cytoplasm"/>
    <property type="evidence" value="ECO:0007669"/>
    <property type="project" value="UniProtKB-SubCell"/>
</dbReference>
<evidence type="ECO:0000256" key="10">
    <source>
        <dbReference type="ARBA" id="ARBA00023242"/>
    </source>
</evidence>
<dbReference type="InterPro" id="IPR011990">
    <property type="entry name" value="TPR-like_helical_dom_sf"/>
</dbReference>
<dbReference type="SUPFAM" id="SSF144232">
    <property type="entry name" value="HIT/MYND zinc finger-like"/>
    <property type="match status" value="1"/>
</dbReference>
<dbReference type="EnsemblMetazoa" id="RPRC017780-RA">
    <property type="protein sequence ID" value="RPRC017780-PA"/>
    <property type="gene ID" value="RPRC017780"/>
</dbReference>
<keyword evidence="7" id="KW-0479">Metal-binding</keyword>
<dbReference type="SUPFAM" id="SSF82199">
    <property type="entry name" value="SET domain"/>
    <property type="match status" value="1"/>
</dbReference>
<evidence type="ECO:0000256" key="4">
    <source>
        <dbReference type="ARBA" id="ARBA00022603"/>
    </source>
</evidence>
<dbReference type="Pfam" id="PF00856">
    <property type="entry name" value="SET"/>
    <property type="match status" value="1"/>
</dbReference>
<dbReference type="PANTHER" id="PTHR46165">
    <property type="entry name" value="SET AND MYND DOMAIN-CONTAINING PROTEIN 4"/>
    <property type="match status" value="1"/>
</dbReference>
<evidence type="ECO:0000256" key="13">
    <source>
        <dbReference type="ARBA" id="ARBA00093635"/>
    </source>
</evidence>
<dbReference type="AlphaFoldDB" id="A0A905QWV8"/>
<keyword evidence="4" id="KW-0489">Methyltransferase</keyword>
<comment type="catalytic activity">
    <reaction evidence="11">
        <text>L-lysyl-[protein] + S-adenosyl-L-methionine = N(6)-methyl-L-lysyl-[protein] + S-adenosyl-L-homocysteine + H(+)</text>
        <dbReference type="Rhea" id="RHEA:51736"/>
        <dbReference type="Rhea" id="RHEA-COMP:9752"/>
        <dbReference type="Rhea" id="RHEA-COMP:13053"/>
        <dbReference type="ChEBI" id="CHEBI:15378"/>
        <dbReference type="ChEBI" id="CHEBI:29969"/>
        <dbReference type="ChEBI" id="CHEBI:57856"/>
        <dbReference type="ChEBI" id="CHEBI:59789"/>
        <dbReference type="ChEBI" id="CHEBI:61929"/>
    </reaction>
</comment>
<keyword evidence="8 15" id="KW-0863">Zinc-finger</keyword>
<evidence type="ECO:0000256" key="8">
    <source>
        <dbReference type="ARBA" id="ARBA00022771"/>
    </source>
</evidence>
<dbReference type="Gene3D" id="6.10.140.2220">
    <property type="match status" value="1"/>
</dbReference>
<dbReference type="GO" id="GO:0008170">
    <property type="term" value="F:N-methyltransferase activity"/>
    <property type="evidence" value="ECO:0007669"/>
    <property type="project" value="UniProtKB-ARBA"/>
</dbReference>
<evidence type="ECO:0000259" key="16">
    <source>
        <dbReference type="PROSITE" id="PS50280"/>
    </source>
</evidence>